<keyword evidence="10" id="KW-1185">Reference proteome</keyword>
<evidence type="ECO:0000259" key="8">
    <source>
        <dbReference type="Pfam" id="PF01156"/>
    </source>
</evidence>
<dbReference type="Proteomes" id="UP000321638">
    <property type="component" value="Unassembled WGS sequence"/>
</dbReference>
<comment type="subcellular location">
    <subcellularLocation>
        <location evidence="1">Endomembrane system</location>
        <topology evidence="1">Multi-pass membrane protein</topology>
    </subcellularLocation>
</comment>
<dbReference type="GO" id="GO:0006152">
    <property type="term" value="P:purine nucleoside catabolic process"/>
    <property type="evidence" value="ECO:0007669"/>
    <property type="project" value="TreeGrafter"/>
</dbReference>
<dbReference type="PANTHER" id="PTHR12304:SF4">
    <property type="entry name" value="URIDINE NUCLEOSIDASE"/>
    <property type="match status" value="1"/>
</dbReference>
<dbReference type="Gene3D" id="3.90.245.10">
    <property type="entry name" value="Ribonucleoside hydrolase-like"/>
    <property type="match status" value="1"/>
</dbReference>
<keyword evidence="6" id="KW-0326">Glycosidase</keyword>
<dbReference type="SUPFAM" id="SSF53590">
    <property type="entry name" value="Nucleoside hydrolase"/>
    <property type="match status" value="1"/>
</dbReference>
<feature type="transmembrane region" description="Helical" evidence="7">
    <location>
        <begin position="6"/>
        <end position="26"/>
    </location>
</feature>
<reference evidence="9 10" key="1">
    <citation type="submission" date="2019-06" db="EMBL/GenBank/DDBJ databases">
        <title>New taxonomy in bacterial strain CC-CFT640, isolated from vineyard.</title>
        <authorList>
            <person name="Lin S.-Y."/>
            <person name="Tsai C.-F."/>
            <person name="Young C.-C."/>
        </authorList>
    </citation>
    <scope>NUCLEOTIDE SEQUENCE [LARGE SCALE GENOMIC DNA]</scope>
    <source>
        <strain evidence="9 10">CC-CFT640</strain>
    </source>
</reference>
<keyword evidence="5 7" id="KW-0472">Membrane</keyword>
<evidence type="ECO:0000256" key="6">
    <source>
        <dbReference type="ARBA" id="ARBA00023295"/>
    </source>
</evidence>
<dbReference type="EMBL" id="VDUZ01000097">
    <property type="protein sequence ID" value="TXL69190.1"/>
    <property type="molecule type" value="Genomic_DNA"/>
</dbReference>
<dbReference type="Pfam" id="PF04191">
    <property type="entry name" value="PEMT"/>
    <property type="match status" value="1"/>
</dbReference>
<evidence type="ECO:0000256" key="7">
    <source>
        <dbReference type="SAM" id="Phobius"/>
    </source>
</evidence>
<dbReference type="RefSeq" id="WP_147852633.1">
    <property type="nucleotide sequence ID" value="NZ_VDUZ01000097.1"/>
</dbReference>
<evidence type="ECO:0000256" key="2">
    <source>
        <dbReference type="ARBA" id="ARBA00022692"/>
    </source>
</evidence>
<dbReference type="PANTHER" id="PTHR12304">
    <property type="entry name" value="INOSINE-URIDINE PREFERRING NUCLEOSIDE HYDROLASE"/>
    <property type="match status" value="1"/>
</dbReference>
<keyword evidence="2 7" id="KW-0812">Transmembrane</keyword>
<feature type="transmembrane region" description="Helical" evidence="7">
    <location>
        <begin position="125"/>
        <end position="158"/>
    </location>
</feature>
<evidence type="ECO:0000256" key="5">
    <source>
        <dbReference type="ARBA" id="ARBA00023136"/>
    </source>
</evidence>
<organism evidence="9 10">
    <name type="scientific">Vineibacter terrae</name>
    <dbReference type="NCBI Taxonomy" id="2586908"/>
    <lineage>
        <taxon>Bacteria</taxon>
        <taxon>Pseudomonadati</taxon>
        <taxon>Pseudomonadota</taxon>
        <taxon>Alphaproteobacteria</taxon>
        <taxon>Hyphomicrobiales</taxon>
        <taxon>Vineibacter</taxon>
    </lineage>
</organism>
<keyword evidence="4 7" id="KW-1133">Transmembrane helix</keyword>
<feature type="domain" description="Inosine/uridine-preferring nucleoside hydrolase" evidence="8">
    <location>
        <begin position="244"/>
        <end position="503"/>
    </location>
</feature>
<keyword evidence="3" id="KW-0378">Hydrolase</keyword>
<dbReference type="Pfam" id="PF01156">
    <property type="entry name" value="IU_nuc_hydro"/>
    <property type="match status" value="1"/>
</dbReference>
<feature type="transmembrane region" description="Helical" evidence="7">
    <location>
        <begin position="192"/>
        <end position="210"/>
    </location>
</feature>
<dbReference type="OrthoDB" id="9797882at2"/>
<name>A0A5C8P6F1_9HYPH</name>
<dbReference type="GO" id="GO:0012505">
    <property type="term" value="C:endomembrane system"/>
    <property type="evidence" value="ECO:0007669"/>
    <property type="project" value="UniProtKB-SubCell"/>
</dbReference>
<dbReference type="InterPro" id="IPR023186">
    <property type="entry name" value="IUNH"/>
</dbReference>
<comment type="caution">
    <text evidence="9">The sequence shown here is derived from an EMBL/GenBank/DDBJ whole genome shotgun (WGS) entry which is preliminary data.</text>
</comment>
<proteinExistence type="predicted"/>
<sequence>MSTLVIILRAASLVAFAGPMLLLAGLRRGETGARARQDGGSRAPMVANLAAFGLFLPALLIFAGSAEACMALPLALSGCALATADAALVVRSRAVLGPAWSLAPKADQGAGFVTTGPYRRMRHPIYLGLALLATGQALAFGSWPAVMIVLCGIVPTLAWRARAEEQLLERMFGEPYAAYQRQTRMMAPGNKVLVRAGLAVLLLAAALLPLPCTAHVRSWRTGEVEDRPLPLSRSGPHVDRPSRVWIDTDAACHGGNADPDDCFAMLLLMSSPDVEIVGISTVFGNAPLPVVDRTTRDLMGRVVGNAASLVHSGASAALQAERTTTIEPAHAALEHALERGPLTIVSLGPLTNVAATLRRRPDLAGNIALLVAVMGRRPGHVFHPAEGRSAHGILLGHGPIFRDFNFAKDRTSAATVLRLARRVSLIPYAAARAVMVTRRDLIQMQGGPGAAAWLAQRAGPWLDYWERVVGLPGFYPFDALAALYVLHPQHFNCAKVAAWIAADERLPLPWRVALGATGLLVGSPAERPRITHASSSVTYCGGAGDGLKDQLMDLLTRGSSPGASPARN</sequence>
<evidence type="ECO:0000256" key="4">
    <source>
        <dbReference type="ARBA" id="ARBA00022989"/>
    </source>
</evidence>
<gene>
    <name evidence="9" type="ORF">FHP25_40070</name>
</gene>
<dbReference type="Gene3D" id="1.20.120.1630">
    <property type="match status" value="1"/>
</dbReference>
<evidence type="ECO:0000256" key="3">
    <source>
        <dbReference type="ARBA" id="ARBA00022801"/>
    </source>
</evidence>
<dbReference type="GO" id="GO:0005829">
    <property type="term" value="C:cytosol"/>
    <property type="evidence" value="ECO:0007669"/>
    <property type="project" value="TreeGrafter"/>
</dbReference>
<evidence type="ECO:0000313" key="10">
    <source>
        <dbReference type="Proteomes" id="UP000321638"/>
    </source>
</evidence>
<dbReference type="GO" id="GO:0008477">
    <property type="term" value="F:purine nucleosidase activity"/>
    <property type="evidence" value="ECO:0007669"/>
    <property type="project" value="TreeGrafter"/>
</dbReference>
<protein>
    <recommendedName>
        <fullName evidence="8">Inosine/uridine-preferring nucleoside hydrolase domain-containing protein</fullName>
    </recommendedName>
</protein>
<evidence type="ECO:0000313" key="9">
    <source>
        <dbReference type="EMBL" id="TXL69190.1"/>
    </source>
</evidence>
<dbReference type="InterPro" id="IPR036452">
    <property type="entry name" value="Ribo_hydro-like"/>
</dbReference>
<evidence type="ECO:0000256" key="1">
    <source>
        <dbReference type="ARBA" id="ARBA00004127"/>
    </source>
</evidence>
<dbReference type="InterPro" id="IPR007318">
    <property type="entry name" value="Phopholipid_MeTrfase"/>
</dbReference>
<accession>A0A5C8P6F1</accession>
<dbReference type="InterPro" id="IPR001910">
    <property type="entry name" value="Inosine/uridine_hydrolase_dom"/>
</dbReference>
<dbReference type="AlphaFoldDB" id="A0A5C8P6F1"/>
<feature type="transmembrane region" description="Helical" evidence="7">
    <location>
        <begin position="46"/>
        <end position="64"/>
    </location>
</feature>